<keyword evidence="1" id="KW-0862">Zinc</keyword>
<organism evidence="4 5">
    <name type="scientific">Gossypium hirsutum</name>
    <name type="common">Upland cotton</name>
    <name type="synonym">Gossypium mexicanum</name>
    <dbReference type="NCBI Taxonomy" id="3635"/>
    <lineage>
        <taxon>Eukaryota</taxon>
        <taxon>Viridiplantae</taxon>
        <taxon>Streptophyta</taxon>
        <taxon>Embryophyta</taxon>
        <taxon>Tracheophyta</taxon>
        <taxon>Spermatophyta</taxon>
        <taxon>Magnoliopsida</taxon>
        <taxon>eudicotyledons</taxon>
        <taxon>Gunneridae</taxon>
        <taxon>Pentapetalae</taxon>
        <taxon>rosids</taxon>
        <taxon>malvids</taxon>
        <taxon>Malvales</taxon>
        <taxon>Malvaceae</taxon>
        <taxon>Malvoideae</taxon>
        <taxon>Gossypium</taxon>
    </lineage>
</organism>
<dbReference type="Pfam" id="PF03732">
    <property type="entry name" value="Retrotrans_gag"/>
    <property type="match status" value="1"/>
</dbReference>
<feature type="domain" description="CCHC-type" evidence="3">
    <location>
        <begin position="158"/>
        <end position="173"/>
    </location>
</feature>
<dbReference type="InterPro" id="IPR001878">
    <property type="entry name" value="Znf_CCHC"/>
</dbReference>
<feature type="region of interest" description="Disordered" evidence="2">
    <location>
        <begin position="178"/>
        <end position="213"/>
    </location>
</feature>
<feature type="region of interest" description="Disordered" evidence="2">
    <location>
        <begin position="1"/>
        <end position="22"/>
    </location>
</feature>
<dbReference type="Gene3D" id="3.30.70.270">
    <property type="match status" value="1"/>
</dbReference>
<keyword evidence="1" id="KW-0479">Metal-binding</keyword>
<dbReference type="InterPro" id="IPR043128">
    <property type="entry name" value="Rev_trsase/Diguanyl_cyclase"/>
</dbReference>
<dbReference type="InterPro" id="IPR000477">
    <property type="entry name" value="RT_dom"/>
</dbReference>
<dbReference type="Pfam" id="PF00078">
    <property type="entry name" value="RVT_1"/>
    <property type="match status" value="1"/>
</dbReference>
<dbReference type="RefSeq" id="XP_040967152.1">
    <property type="nucleotide sequence ID" value="XM_041111218.1"/>
</dbReference>
<dbReference type="PROSITE" id="PS50158">
    <property type="entry name" value="ZF_CCHC"/>
    <property type="match status" value="1"/>
</dbReference>
<reference evidence="5" key="2">
    <citation type="submission" date="2025-08" db="UniProtKB">
        <authorList>
            <consortium name="RefSeq"/>
        </authorList>
    </citation>
    <scope>IDENTIFICATION</scope>
</reference>
<protein>
    <recommendedName>
        <fullName evidence="3">CCHC-type domain-containing protein</fullName>
    </recommendedName>
</protein>
<sequence length="343" mass="39730">MESNTSAPAEGTVPVESEPVTMGQGGEAREAYLHIMDAWYMEFVLSLLRDSAYQWWNTLVSVVPREKITWEFFQEKFRKNYISQIFIDQKRKGFLKLKQGRMSVTVYEREFVRLEIREFVVLVERACKAGELVKERMKAAFESRDSKKRQIGKSHQGCFKCGSLEHFIRDCPELDERRRKQDVKASTAPLRGRPQKNPRSRASSRGTPRDATVRFEGRAPARTYTIRAQKEAESLDVITDWLTAHSVVVNYGKKIIELKCEDGNVLRVGPDELDNLPVYLDKFVVVFIDVILVFSRDESEHAEHLRVVLQTLRNKKLYTKFSKSEFWLKEVRFLGHTVSGDGI</sequence>
<keyword evidence="1" id="KW-0863">Zinc-finger</keyword>
<reference evidence="4" key="1">
    <citation type="journal article" date="2020" name="Nat. Genet.">
        <title>Genomic diversifications of five Gossypium allopolyploid species and their impact on cotton improvement.</title>
        <authorList>
            <person name="Chen Z.J."/>
            <person name="Sreedasyam A."/>
            <person name="Ando A."/>
            <person name="Song Q."/>
            <person name="De Santiago L.M."/>
            <person name="Hulse-Kemp A.M."/>
            <person name="Ding M."/>
            <person name="Ye W."/>
            <person name="Kirkbride R.C."/>
            <person name="Jenkins J."/>
            <person name="Plott C."/>
            <person name="Lovell J."/>
            <person name="Lin Y.M."/>
            <person name="Vaughn R."/>
            <person name="Liu B."/>
            <person name="Simpson S."/>
            <person name="Scheffler B.E."/>
            <person name="Wen L."/>
            <person name="Saski C.A."/>
            <person name="Grover C.E."/>
            <person name="Hu G."/>
            <person name="Conover J.L."/>
            <person name="Carlson J.W."/>
            <person name="Shu S."/>
            <person name="Boston L.B."/>
            <person name="Williams M."/>
            <person name="Peterson D.G."/>
            <person name="McGee K."/>
            <person name="Jones D.C."/>
            <person name="Wendel J.F."/>
            <person name="Stelly D.M."/>
            <person name="Grimwood J."/>
            <person name="Schmutz J."/>
        </authorList>
    </citation>
    <scope>NUCLEOTIDE SEQUENCE [LARGE SCALE GENOMIC DNA]</scope>
    <source>
        <strain evidence="4">cv. TM-1</strain>
    </source>
</reference>
<dbReference type="Gene3D" id="4.10.60.10">
    <property type="entry name" value="Zinc finger, CCHC-type"/>
    <property type="match status" value="1"/>
</dbReference>
<dbReference type="SUPFAM" id="SSF57756">
    <property type="entry name" value="Retrovirus zinc finger-like domains"/>
    <property type="match status" value="1"/>
</dbReference>
<accession>A0ABM3BJF5</accession>
<dbReference type="PANTHER" id="PTHR34482:SF36">
    <property type="entry name" value="RETROTRANSPOSON GAG DOMAIN-CONTAINING PROTEIN"/>
    <property type="match status" value="1"/>
</dbReference>
<keyword evidence="4" id="KW-1185">Reference proteome</keyword>
<dbReference type="SUPFAM" id="SSF56672">
    <property type="entry name" value="DNA/RNA polymerases"/>
    <property type="match status" value="1"/>
</dbReference>
<gene>
    <name evidence="5" type="primary">LOC121228083</name>
</gene>
<dbReference type="SMART" id="SM00343">
    <property type="entry name" value="ZnF_C2HC"/>
    <property type="match status" value="1"/>
</dbReference>
<evidence type="ECO:0000313" key="4">
    <source>
        <dbReference type="Proteomes" id="UP000818029"/>
    </source>
</evidence>
<evidence type="ECO:0000313" key="5">
    <source>
        <dbReference type="RefSeq" id="XP_040967152.1"/>
    </source>
</evidence>
<dbReference type="GeneID" id="121228083"/>
<dbReference type="InterPro" id="IPR043502">
    <property type="entry name" value="DNA/RNA_pol_sf"/>
</dbReference>
<dbReference type="Proteomes" id="UP000818029">
    <property type="component" value="Chromosome A04"/>
</dbReference>
<dbReference type="InterPro" id="IPR036875">
    <property type="entry name" value="Znf_CCHC_sf"/>
</dbReference>
<proteinExistence type="predicted"/>
<name>A0ABM3BJF5_GOSHI</name>
<evidence type="ECO:0000256" key="2">
    <source>
        <dbReference type="SAM" id="MobiDB-lite"/>
    </source>
</evidence>
<evidence type="ECO:0000256" key="1">
    <source>
        <dbReference type="PROSITE-ProRule" id="PRU00047"/>
    </source>
</evidence>
<dbReference type="Pfam" id="PF00098">
    <property type="entry name" value="zf-CCHC"/>
    <property type="match status" value="1"/>
</dbReference>
<dbReference type="InterPro" id="IPR005162">
    <property type="entry name" value="Retrotrans_gag_dom"/>
</dbReference>
<evidence type="ECO:0000259" key="3">
    <source>
        <dbReference type="PROSITE" id="PS50158"/>
    </source>
</evidence>
<dbReference type="PANTHER" id="PTHR34482">
    <property type="entry name" value="DNA DAMAGE-INDUCIBLE PROTEIN 1-LIKE"/>
    <property type="match status" value="1"/>
</dbReference>